<dbReference type="AlphaFoldDB" id="A0A162FF74"/>
<proteinExistence type="predicted"/>
<evidence type="ECO:0000313" key="1">
    <source>
        <dbReference type="EMBL" id="KZX12205.1"/>
    </source>
</evidence>
<keyword evidence="2" id="KW-1185">Reference proteome</keyword>
<dbReference type="STRING" id="66851.MBORA_12810"/>
<dbReference type="EMBL" id="LWMU01000073">
    <property type="protein sequence ID" value="KZX12205.1"/>
    <property type="molecule type" value="Genomic_DNA"/>
</dbReference>
<accession>A0A162FF74</accession>
<name>A0A162FF74_METOA</name>
<organism evidence="1 2">
    <name type="scientific">Methanobrevibacter oralis</name>
    <dbReference type="NCBI Taxonomy" id="66851"/>
    <lineage>
        <taxon>Archaea</taxon>
        <taxon>Methanobacteriati</taxon>
        <taxon>Methanobacteriota</taxon>
        <taxon>Methanomada group</taxon>
        <taxon>Methanobacteria</taxon>
        <taxon>Methanobacteriales</taxon>
        <taxon>Methanobacteriaceae</taxon>
        <taxon>Methanobrevibacter</taxon>
    </lineage>
</organism>
<sequence>MILRNYISLNNHLYESIRKITYFVVIHYTGVMRNHNSHGYFGYDAQWVMLKGKWWYRLDIFDTIKNMPVAYQISYNESNRIVKNFINKSIPLKYRKADSNMIQNKDMMKIMK</sequence>
<dbReference type="PATRIC" id="fig|66851.6.peg.1392"/>
<comment type="caution">
    <text evidence="1">The sequence shown here is derived from an EMBL/GenBank/DDBJ whole genome shotgun (WGS) entry which is preliminary data.</text>
</comment>
<reference evidence="2" key="1">
    <citation type="journal article" date="2016" name="Genome Announc.">
        <title>Draft Genome Sequences of Methanobrevibacter curvatus DSM11111, Methanobrevibacter cuticularis DSM11139, Methanobrevibacter filiformis DSM11501, and Methanobrevibacter oralis DSM7256.</title>
        <authorList>
            <person name="Poehlein A."/>
            <person name="Seedorf H."/>
        </authorList>
    </citation>
    <scope>NUCLEOTIDE SEQUENCE [LARGE SCALE GENOMIC DNA]</scope>
    <source>
        <strain evidence="2">DSM 7256 / JCM 30027 / ZR</strain>
    </source>
</reference>
<gene>
    <name evidence="1" type="ORF">MBORA_12810</name>
</gene>
<dbReference type="Proteomes" id="UP000077428">
    <property type="component" value="Unassembled WGS sequence"/>
</dbReference>
<protein>
    <submittedName>
        <fullName evidence="1">Uncharacterized protein</fullName>
    </submittedName>
</protein>
<evidence type="ECO:0000313" key="2">
    <source>
        <dbReference type="Proteomes" id="UP000077428"/>
    </source>
</evidence>